<dbReference type="EMBL" id="ML220153">
    <property type="protein sequence ID" value="TGZ77410.1"/>
    <property type="molecule type" value="Genomic_DNA"/>
</dbReference>
<name>A0A4S2MKC7_9PEZI</name>
<organism evidence="2 3">
    <name type="scientific">Ascodesmis nigricans</name>
    <dbReference type="NCBI Taxonomy" id="341454"/>
    <lineage>
        <taxon>Eukaryota</taxon>
        <taxon>Fungi</taxon>
        <taxon>Dikarya</taxon>
        <taxon>Ascomycota</taxon>
        <taxon>Pezizomycotina</taxon>
        <taxon>Pezizomycetes</taxon>
        <taxon>Pezizales</taxon>
        <taxon>Ascodesmidaceae</taxon>
        <taxon>Ascodesmis</taxon>
    </lineage>
</organism>
<accession>A0A4S2MKC7</accession>
<dbReference type="InParanoid" id="A0A4S2MKC7"/>
<evidence type="ECO:0000313" key="2">
    <source>
        <dbReference type="EMBL" id="TGZ77410.1"/>
    </source>
</evidence>
<keyword evidence="3" id="KW-1185">Reference proteome</keyword>
<protein>
    <submittedName>
        <fullName evidence="2">Uncharacterized protein</fullName>
    </submittedName>
</protein>
<dbReference type="Proteomes" id="UP000298138">
    <property type="component" value="Unassembled WGS sequence"/>
</dbReference>
<dbReference type="AlphaFoldDB" id="A0A4S2MKC7"/>
<sequence>MVRHPDVAHGSRVGHLVWVMEMLTAPQLKAEVLMYLWSCLCLERVMLGMNSALLASCHDLTTLDSNHNHPVLHNALRRISALYEPSPQRFHLSRARSCTPSPASPSPSPSLPLTRCTNVPTSKIFTAPCSAERRTRMYQRLSGTIAMFAPTKALPARCCCGRQQQGGAVLLQR</sequence>
<evidence type="ECO:0000313" key="3">
    <source>
        <dbReference type="Proteomes" id="UP000298138"/>
    </source>
</evidence>
<evidence type="ECO:0000256" key="1">
    <source>
        <dbReference type="SAM" id="MobiDB-lite"/>
    </source>
</evidence>
<reference evidence="2 3" key="1">
    <citation type="submission" date="2019-04" db="EMBL/GenBank/DDBJ databases">
        <title>Comparative genomics and transcriptomics to analyze fruiting body development in filamentous ascomycetes.</title>
        <authorList>
            <consortium name="DOE Joint Genome Institute"/>
            <person name="Lutkenhaus R."/>
            <person name="Traeger S."/>
            <person name="Breuer J."/>
            <person name="Kuo A."/>
            <person name="Lipzen A."/>
            <person name="Pangilinan J."/>
            <person name="Dilworth D."/>
            <person name="Sandor L."/>
            <person name="Poggeler S."/>
            <person name="Barry K."/>
            <person name="Grigoriev I.V."/>
            <person name="Nowrousian M."/>
        </authorList>
    </citation>
    <scope>NUCLEOTIDE SEQUENCE [LARGE SCALE GENOMIC DNA]</scope>
    <source>
        <strain evidence="2 3">CBS 389.68</strain>
    </source>
</reference>
<feature type="region of interest" description="Disordered" evidence="1">
    <location>
        <begin position="94"/>
        <end position="113"/>
    </location>
</feature>
<proteinExistence type="predicted"/>
<gene>
    <name evidence="2" type="ORF">EX30DRAFT_351806</name>
</gene>